<keyword evidence="1 6" id="KW-0645">Protease</keyword>
<organism evidence="9 10">
    <name type="scientific">Fibrobacter intestinalis</name>
    <dbReference type="NCBI Taxonomy" id="28122"/>
    <lineage>
        <taxon>Bacteria</taxon>
        <taxon>Pseudomonadati</taxon>
        <taxon>Fibrobacterota</taxon>
        <taxon>Fibrobacteria</taxon>
        <taxon>Fibrobacterales</taxon>
        <taxon>Fibrobacteraceae</taxon>
        <taxon>Fibrobacter</taxon>
    </lineage>
</organism>
<reference evidence="10" key="1">
    <citation type="submission" date="2016-11" db="EMBL/GenBank/DDBJ databases">
        <authorList>
            <person name="Varghese N."/>
            <person name="Submissions S."/>
        </authorList>
    </citation>
    <scope>NUCLEOTIDE SEQUENCE [LARGE SCALE GENOMIC DNA]</scope>
    <source>
        <strain evidence="10">UWOS</strain>
    </source>
</reference>
<protein>
    <submittedName>
        <fullName evidence="9">Peptidase family M48</fullName>
    </submittedName>
</protein>
<evidence type="ECO:0000313" key="9">
    <source>
        <dbReference type="EMBL" id="SHK80558.1"/>
    </source>
</evidence>
<dbReference type="Pfam" id="PF01435">
    <property type="entry name" value="Peptidase_M48"/>
    <property type="match status" value="1"/>
</dbReference>
<dbReference type="AlphaFoldDB" id="A0A1M6VGH0"/>
<feature type="domain" description="Peptidase M48" evidence="8">
    <location>
        <begin position="60"/>
        <end position="188"/>
    </location>
</feature>
<dbReference type="Proteomes" id="UP000184275">
    <property type="component" value="Unassembled WGS sequence"/>
</dbReference>
<dbReference type="RefSeq" id="WP_073304755.1">
    <property type="nucleotide sequence ID" value="NZ_FRAW01000018.1"/>
</dbReference>
<evidence type="ECO:0000259" key="8">
    <source>
        <dbReference type="Pfam" id="PF01435"/>
    </source>
</evidence>
<feature type="transmembrane region" description="Helical" evidence="7">
    <location>
        <begin position="6"/>
        <end position="24"/>
    </location>
</feature>
<evidence type="ECO:0000256" key="6">
    <source>
        <dbReference type="RuleBase" id="RU003983"/>
    </source>
</evidence>
<dbReference type="GO" id="GO:0006508">
    <property type="term" value="P:proteolysis"/>
    <property type="evidence" value="ECO:0007669"/>
    <property type="project" value="UniProtKB-KW"/>
</dbReference>
<keyword evidence="7" id="KW-1133">Transmembrane helix</keyword>
<keyword evidence="4 6" id="KW-0862">Zinc</keyword>
<evidence type="ECO:0000313" key="10">
    <source>
        <dbReference type="Proteomes" id="UP000184275"/>
    </source>
</evidence>
<evidence type="ECO:0000256" key="4">
    <source>
        <dbReference type="ARBA" id="ARBA00022833"/>
    </source>
</evidence>
<dbReference type="GO" id="GO:0004222">
    <property type="term" value="F:metalloendopeptidase activity"/>
    <property type="evidence" value="ECO:0007669"/>
    <property type="project" value="InterPro"/>
</dbReference>
<keyword evidence="10" id="KW-1185">Reference proteome</keyword>
<name>A0A1M6VGH0_9BACT</name>
<evidence type="ECO:0000256" key="3">
    <source>
        <dbReference type="ARBA" id="ARBA00022801"/>
    </source>
</evidence>
<keyword evidence="2" id="KW-0479">Metal-binding</keyword>
<keyword evidence="5 6" id="KW-0482">Metalloprotease</keyword>
<proteinExistence type="inferred from homology"/>
<evidence type="ECO:0000256" key="1">
    <source>
        <dbReference type="ARBA" id="ARBA00022670"/>
    </source>
</evidence>
<keyword evidence="7" id="KW-0472">Membrane</keyword>
<gene>
    <name evidence="9" type="ORF">SAMN05720469_11847</name>
</gene>
<evidence type="ECO:0000256" key="7">
    <source>
        <dbReference type="SAM" id="Phobius"/>
    </source>
</evidence>
<dbReference type="EMBL" id="FRAW01000018">
    <property type="protein sequence ID" value="SHK80558.1"/>
    <property type="molecule type" value="Genomic_DNA"/>
</dbReference>
<comment type="cofactor">
    <cofactor evidence="6">
        <name>Zn(2+)</name>
        <dbReference type="ChEBI" id="CHEBI:29105"/>
    </cofactor>
    <text evidence="6">Binds 1 zinc ion per subunit.</text>
</comment>
<accession>A0A1M6VGH0</accession>
<evidence type="ECO:0000256" key="2">
    <source>
        <dbReference type="ARBA" id="ARBA00022723"/>
    </source>
</evidence>
<comment type="similarity">
    <text evidence="6">Belongs to the peptidase M48 family.</text>
</comment>
<dbReference type="InterPro" id="IPR001915">
    <property type="entry name" value="Peptidase_M48"/>
</dbReference>
<evidence type="ECO:0000256" key="5">
    <source>
        <dbReference type="ARBA" id="ARBA00023049"/>
    </source>
</evidence>
<feature type="transmembrane region" description="Helical" evidence="7">
    <location>
        <begin position="84"/>
        <end position="106"/>
    </location>
</feature>
<sequence length="194" mass="22179">MTIGWVIWGFLALEVFLRAALEIAEIRKSGQKNDRFALVRIIPLLNDLLPPESLSSKPQDPESAFAKAHERAHQKFHHGIIRQFFWAGILIAIAVFLGSVGILFQLGLVELLLLFHLLFAASRILFHFVCFSQEYEADTFAAKCVSKKVVLRAMNTLIAEEFPRSPLFAYVYRTHPTAVMRKKHLTKRQMPKSF</sequence>
<keyword evidence="7" id="KW-0812">Transmembrane</keyword>
<dbReference type="GO" id="GO:0046872">
    <property type="term" value="F:metal ion binding"/>
    <property type="evidence" value="ECO:0007669"/>
    <property type="project" value="UniProtKB-KW"/>
</dbReference>
<keyword evidence="3 6" id="KW-0378">Hydrolase</keyword>